<feature type="compositionally biased region" description="Low complexity" evidence="1">
    <location>
        <begin position="381"/>
        <end position="393"/>
    </location>
</feature>
<evidence type="ECO:0000256" key="1">
    <source>
        <dbReference type="SAM" id="MobiDB-lite"/>
    </source>
</evidence>
<dbReference type="Gene3D" id="1.10.10.60">
    <property type="entry name" value="Homeodomain-like"/>
    <property type="match status" value="1"/>
</dbReference>
<organism evidence="2 3">
    <name type="scientific">Scleroderma citrinum Foug A</name>
    <dbReference type="NCBI Taxonomy" id="1036808"/>
    <lineage>
        <taxon>Eukaryota</taxon>
        <taxon>Fungi</taxon>
        <taxon>Dikarya</taxon>
        <taxon>Basidiomycota</taxon>
        <taxon>Agaricomycotina</taxon>
        <taxon>Agaricomycetes</taxon>
        <taxon>Agaricomycetidae</taxon>
        <taxon>Boletales</taxon>
        <taxon>Sclerodermatineae</taxon>
        <taxon>Sclerodermataceae</taxon>
        <taxon>Scleroderma</taxon>
    </lineage>
</organism>
<keyword evidence="3" id="KW-1185">Reference proteome</keyword>
<feature type="region of interest" description="Disordered" evidence="1">
    <location>
        <begin position="176"/>
        <end position="244"/>
    </location>
</feature>
<feature type="region of interest" description="Disordered" evidence="1">
    <location>
        <begin position="260"/>
        <end position="289"/>
    </location>
</feature>
<dbReference type="HOGENOM" id="CLU_031643_0_0_1"/>
<gene>
    <name evidence="2" type="ORF">SCLCIDRAFT_1211573</name>
</gene>
<dbReference type="InParanoid" id="A0A0C3AMX9"/>
<feature type="compositionally biased region" description="Polar residues" evidence="1">
    <location>
        <begin position="40"/>
        <end position="62"/>
    </location>
</feature>
<feature type="compositionally biased region" description="Low complexity" evidence="1">
    <location>
        <begin position="1"/>
        <end position="20"/>
    </location>
</feature>
<name>A0A0C3AMX9_9AGAM</name>
<reference evidence="2 3" key="1">
    <citation type="submission" date="2014-04" db="EMBL/GenBank/DDBJ databases">
        <authorList>
            <consortium name="DOE Joint Genome Institute"/>
            <person name="Kuo A."/>
            <person name="Kohler A."/>
            <person name="Nagy L.G."/>
            <person name="Floudas D."/>
            <person name="Copeland A."/>
            <person name="Barry K.W."/>
            <person name="Cichocki N."/>
            <person name="Veneault-Fourrey C."/>
            <person name="LaButti K."/>
            <person name="Lindquist E.A."/>
            <person name="Lipzen A."/>
            <person name="Lundell T."/>
            <person name="Morin E."/>
            <person name="Murat C."/>
            <person name="Sun H."/>
            <person name="Tunlid A."/>
            <person name="Henrissat B."/>
            <person name="Grigoriev I.V."/>
            <person name="Hibbett D.S."/>
            <person name="Martin F."/>
            <person name="Nordberg H.P."/>
            <person name="Cantor M.N."/>
            <person name="Hua S.X."/>
        </authorList>
    </citation>
    <scope>NUCLEOTIDE SEQUENCE [LARGE SCALE GENOMIC DNA]</scope>
    <source>
        <strain evidence="2 3">Foug A</strain>
    </source>
</reference>
<evidence type="ECO:0000313" key="3">
    <source>
        <dbReference type="Proteomes" id="UP000053989"/>
    </source>
</evidence>
<dbReference type="CDD" id="cd11655">
    <property type="entry name" value="rap1_myb-like"/>
    <property type="match status" value="1"/>
</dbReference>
<dbReference type="OrthoDB" id="3194584at2759"/>
<evidence type="ECO:0000313" key="2">
    <source>
        <dbReference type="EMBL" id="KIM66332.1"/>
    </source>
</evidence>
<feature type="region of interest" description="Disordered" evidence="1">
    <location>
        <begin position="367"/>
        <end position="411"/>
    </location>
</feature>
<accession>A0A0C3AMX9</accession>
<feature type="region of interest" description="Disordered" evidence="1">
    <location>
        <begin position="1"/>
        <end position="62"/>
    </location>
</feature>
<feature type="region of interest" description="Disordered" evidence="1">
    <location>
        <begin position="481"/>
        <end position="518"/>
    </location>
</feature>
<protein>
    <submittedName>
        <fullName evidence="2">Uncharacterized protein</fullName>
    </submittedName>
</protein>
<dbReference type="Proteomes" id="UP000053989">
    <property type="component" value="Unassembled WGS sequence"/>
</dbReference>
<reference evidence="3" key="2">
    <citation type="submission" date="2015-01" db="EMBL/GenBank/DDBJ databases">
        <title>Evolutionary Origins and Diversification of the Mycorrhizal Mutualists.</title>
        <authorList>
            <consortium name="DOE Joint Genome Institute"/>
            <consortium name="Mycorrhizal Genomics Consortium"/>
            <person name="Kohler A."/>
            <person name="Kuo A."/>
            <person name="Nagy L.G."/>
            <person name="Floudas D."/>
            <person name="Copeland A."/>
            <person name="Barry K.W."/>
            <person name="Cichocki N."/>
            <person name="Veneault-Fourrey C."/>
            <person name="LaButti K."/>
            <person name="Lindquist E.A."/>
            <person name="Lipzen A."/>
            <person name="Lundell T."/>
            <person name="Morin E."/>
            <person name="Murat C."/>
            <person name="Riley R."/>
            <person name="Ohm R."/>
            <person name="Sun H."/>
            <person name="Tunlid A."/>
            <person name="Henrissat B."/>
            <person name="Grigoriev I.V."/>
            <person name="Hibbett D.S."/>
            <person name="Martin F."/>
        </authorList>
    </citation>
    <scope>NUCLEOTIDE SEQUENCE [LARGE SCALE GENOMIC DNA]</scope>
    <source>
        <strain evidence="3">Foug A</strain>
    </source>
</reference>
<sequence length="518" mass="57805">MTTAVAAAAGVGDSASSSSAMGHAFNAIPPKLHDRVQDNPHPSQMSFNGSSAMPAAPQNQSLDPLSQTIYSQSSSDMAHVHYQTPHPFDPSSIFPQHLMQEFIRLSTPVGQNPDDDNILARALCDSKQNGKTYRQALEGLHGVNNHAANLWKDYYLDHHDRIEILVSRLIQQPKTVKKPFTGSISPPRIPPKTSSSQLMQKRKRSPAPSLPLPKRTALAQSQHPRFSHTPPANGRPPNRPRETLNSLSAPLVRVNIRGLTPPQTDISVPDAPSRSPSPPTKLQLGTHGNRYTAEDREYFIKFITWRLKQDPSLTKRQLCDQLAEKVPHHSANSWASHWHSRHDLADKILATYRDLAYAESDHQISVADSATRSKKHHPQNETSDSSDSETWSDFGDSDADTEDDVADLGEPGAGFTRGDWCVLARFIARTDWHELTPKERFDMFVGTHNLKRSAKAWGEFYRKHEDVLLNLAKRYSKRKRGGEDIRSRRARPSWAQPATRGLRCIDSSEGADDGDKNP</sequence>
<dbReference type="AlphaFoldDB" id="A0A0C3AMX9"/>
<feature type="compositionally biased region" description="Acidic residues" evidence="1">
    <location>
        <begin position="395"/>
        <end position="407"/>
    </location>
</feature>
<dbReference type="STRING" id="1036808.A0A0C3AMX9"/>
<dbReference type="EMBL" id="KN822018">
    <property type="protein sequence ID" value="KIM66332.1"/>
    <property type="molecule type" value="Genomic_DNA"/>
</dbReference>
<proteinExistence type="predicted"/>